<dbReference type="RefSeq" id="WP_377025080.1">
    <property type="nucleotide sequence ID" value="NZ_JBHLTS010000073.1"/>
</dbReference>
<accession>A0ABV6LD15</accession>
<evidence type="ECO:0000256" key="1">
    <source>
        <dbReference type="ARBA" id="ARBA00001794"/>
    </source>
</evidence>
<dbReference type="SUPFAM" id="SSF51658">
    <property type="entry name" value="Xylose isomerase-like"/>
    <property type="match status" value="1"/>
</dbReference>
<reference evidence="10 11" key="1">
    <citation type="submission" date="2024-09" db="EMBL/GenBank/DDBJ databases">
        <authorList>
            <person name="Sun Q."/>
            <person name="Mori K."/>
        </authorList>
    </citation>
    <scope>NUCLEOTIDE SEQUENCE [LARGE SCALE GENOMIC DNA]</scope>
    <source>
        <strain evidence="10 11">NCAIM B.02415</strain>
    </source>
</reference>
<comment type="caution">
    <text evidence="10">The sequence shown here is derived from an EMBL/GenBank/DDBJ whole genome shotgun (WGS) entry which is preliminary data.</text>
</comment>
<evidence type="ECO:0000256" key="8">
    <source>
        <dbReference type="ARBA" id="ARBA00023239"/>
    </source>
</evidence>
<evidence type="ECO:0000256" key="6">
    <source>
        <dbReference type="ARBA" id="ARBA00023004"/>
    </source>
</evidence>
<evidence type="ECO:0000313" key="10">
    <source>
        <dbReference type="EMBL" id="MFC0517324.1"/>
    </source>
</evidence>
<dbReference type="EC" id="4.2.1.8" evidence="5 9"/>
<comment type="pathway">
    <text evidence="3 9">Carbohydrate metabolism; pentose and glucuronate interconversion.</text>
</comment>
<comment type="similarity">
    <text evidence="4 9">Belongs to the mannonate dehydratase family.</text>
</comment>
<dbReference type="GO" id="GO:0008927">
    <property type="term" value="F:mannonate dehydratase activity"/>
    <property type="evidence" value="ECO:0007669"/>
    <property type="project" value="UniProtKB-EC"/>
</dbReference>
<organism evidence="10 11">
    <name type="scientific">Mucilaginibacter angelicae</name>
    <dbReference type="NCBI Taxonomy" id="869718"/>
    <lineage>
        <taxon>Bacteria</taxon>
        <taxon>Pseudomonadati</taxon>
        <taxon>Bacteroidota</taxon>
        <taxon>Sphingobacteriia</taxon>
        <taxon>Sphingobacteriales</taxon>
        <taxon>Sphingobacteriaceae</taxon>
        <taxon>Mucilaginibacter</taxon>
    </lineage>
</organism>
<keyword evidence="8 9" id="KW-0456">Lyase</keyword>
<sequence>MVADLEQTFRWFGPGDPVTLSAIKQTGANGIVTALHHISCGDIWSLQEIRQRKAMIENAGFNWAVVESVNIHESIKTGSGERDRYIDNYIQTLQNLAQEGIFTVCYNFMPVLDWTRTHLDYRLANGASALLYSAPALAAFDLYILERENAFTEFTAEQQTAAKQYYDGLNEDGKKLLTNTILAGLPGTDEVFTIAEFKEHLHKYNAIDKDTLKQNLFYFLSAIIPYAEKLGIKMCIHPDDPPFPILGLPRAASTLQDLEDLINSYPSIANGITLCTGSLGASGKNDIPQMITKLGNKIHFLHLRNVARQQDGSFYEADHLTGSVDMYEVMKAIINEQSARKNAGRSDIAIPMRPDHGHKLLDDFNYDTYPGYSVTGRLKGLAELRGLEMGIKRALFDK</sequence>
<keyword evidence="11" id="KW-1185">Reference proteome</keyword>
<name>A0ABV6LD15_9SPHI</name>
<evidence type="ECO:0000256" key="9">
    <source>
        <dbReference type="HAMAP-Rule" id="MF_00106"/>
    </source>
</evidence>
<comment type="cofactor">
    <cofactor evidence="9">
        <name>Fe(2+)</name>
        <dbReference type="ChEBI" id="CHEBI:29033"/>
    </cofactor>
    <cofactor evidence="9">
        <name>Mn(2+)</name>
        <dbReference type="ChEBI" id="CHEBI:29035"/>
    </cofactor>
</comment>
<dbReference type="Pfam" id="PF03786">
    <property type="entry name" value="UxuA"/>
    <property type="match status" value="1"/>
</dbReference>
<evidence type="ECO:0000256" key="5">
    <source>
        <dbReference type="ARBA" id="ARBA00012927"/>
    </source>
</evidence>
<evidence type="ECO:0000256" key="3">
    <source>
        <dbReference type="ARBA" id="ARBA00004892"/>
    </source>
</evidence>
<evidence type="ECO:0000313" key="11">
    <source>
        <dbReference type="Proteomes" id="UP001589828"/>
    </source>
</evidence>
<dbReference type="NCBIfam" id="NF003027">
    <property type="entry name" value="PRK03906.1"/>
    <property type="match status" value="1"/>
</dbReference>
<dbReference type="NCBIfam" id="TIGR00695">
    <property type="entry name" value="uxuA"/>
    <property type="match status" value="1"/>
</dbReference>
<dbReference type="EMBL" id="JBHLTS010000073">
    <property type="protein sequence ID" value="MFC0517324.1"/>
    <property type="molecule type" value="Genomic_DNA"/>
</dbReference>
<dbReference type="InterPro" id="IPR036237">
    <property type="entry name" value="Xyl_isomerase-like_sf"/>
</dbReference>
<dbReference type="InterPro" id="IPR004628">
    <property type="entry name" value="Man_deHydtase"/>
</dbReference>
<dbReference type="Gene3D" id="3.20.20.150">
    <property type="entry name" value="Divalent-metal-dependent TIM barrel enzymes"/>
    <property type="match status" value="1"/>
</dbReference>
<dbReference type="Proteomes" id="UP001589828">
    <property type="component" value="Unassembled WGS sequence"/>
</dbReference>
<evidence type="ECO:0000256" key="2">
    <source>
        <dbReference type="ARBA" id="ARBA00002713"/>
    </source>
</evidence>
<evidence type="ECO:0000256" key="7">
    <source>
        <dbReference type="ARBA" id="ARBA00023211"/>
    </source>
</evidence>
<comment type="function">
    <text evidence="2 9">Catalyzes the dehydration of D-mannonate.</text>
</comment>
<dbReference type="PIRSF" id="PIRSF016049">
    <property type="entry name" value="Man_dehyd"/>
    <property type="match status" value="1"/>
</dbReference>
<keyword evidence="7 9" id="KW-0464">Manganese</keyword>
<dbReference type="PANTHER" id="PTHR30387">
    <property type="entry name" value="MANNONATE DEHYDRATASE"/>
    <property type="match status" value="1"/>
</dbReference>
<evidence type="ECO:0000256" key="4">
    <source>
        <dbReference type="ARBA" id="ARBA00007389"/>
    </source>
</evidence>
<proteinExistence type="inferred from homology"/>
<gene>
    <name evidence="9 10" type="primary">uxuA</name>
    <name evidence="10" type="ORF">ACFFGT_24145</name>
</gene>
<dbReference type="PANTHER" id="PTHR30387:SF2">
    <property type="entry name" value="MANNONATE DEHYDRATASE"/>
    <property type="match status" value="1"/>
</dbReference>
<protein>
    <recommendedName>
        <fullName evidence="5 9">Mannonate dehydratase</fullName>
        <ecNumber evidence="5 9">4.2.1.8</ecNumber>
    </recommendedName>
    <alternativeName>
        <fullName evidence="9">D-mannonate hydro-lyase</fullName>
    </alternativeName>
</protein>
<dbReference type="HAMAP" id="MF_00106">
    <property type="entry name" value="UxuA"/>
    <property type="match status" value="1"/>
</dbReference>
<keyword evidence="6 9" id="KW-0408">Iron</keyword>
<comment type="catalytic activity">
    <reaction evidence="1 9">
        <text>D-mannonate = 2-dehydro-3-deoxy-D-gluconate + H2O</text>
        <dbReference type="Rhea" id="RHEA:20097"/>
        <dbReference type="ChEBI" id="CHEBI:15377"/>
        <dbReference type="ChEBI" id="CHEBI:17767"/>
        <dbReference type="ChEBI" id="CHEBI:57990"/>
        <dbReference type="EC" id="4.2.1.8"/>
    </reaction>
</comment>